<evidence type="ECO:0000313" key="4">
    <source>
        <dbReference type="Proteomes" id="UP000253941"/>
    </source>
</evidence>
<comment type="caution">
    <text evidence="3">The sequence shown here is derived from an EMBL/GenBank/DDBJ whole genome shotgun (WGS) entry which is preliminary data.</text>
</comment>
<dbReference type="Proteomes" id="UP000253941">
    <property type="component" value="Unassembled WGS sequence"/>
</dbReference>
<dbReference type="Gene3D" id="3.40.50.720">
    <property type="entry name" value="NAD(P)-binding Rossmann-like Domain"/>
    <property type="match status" value="1"/>
</dbReference>
<evidence type="ECO:0000256" key="1">
    <source>
        <dbReference type="ARBA" id="ARBA00022857"/>
    </source>
</evidence>
<reference evidence="3 4" key="1">
    <citation type="submission" date="2018-07" db="EMBL/GenBank/DDBJ databases">
        <title>Venubactetium sediminum gen. nov., sp. nov., isolated from a marine solar saltern.</title>
        <authorList>
            <person name="Wang S."/>
        </authorList>
    </citation>
    <scope>NUCLEOTIDE SEQUENCE [LARGE SCALE GENOMIC DNA]</scope>
    <source>
        <strain evidence="3 4">WD2A32</strain>
    </source>
</reference>
<dbReference type="GO" id="GO:0008670">
    <property type="term" value="F:2,4-dienoyl-CoA reductase (NADPH) activity"/>
    <property type="evidence" value="ECO:0007669"/>
    <property type="project" value="InterPro"/>
</dbReference>
<gene>
    <name evidence="3" type="ORF">DRB17_06585</name>
</gene>
<keyword evidence="1" id="KW-0521">NADP</keyword>
<dbReference type="AlphaFoldDB" id="A0A369TBY2"/>
<dbReference type="PANTHER" id="PTHR43296">
    <property type="entry name" value="PEROXISOMAL 2,4-DIENOYL-COA REDUCTASE"/>
    <property type="match status" value="1"/>
</dbReference>
<name>A0A369TBY2_9PROT</name>
<dbReference type="SUPFAM" id="SSF51735">
    <property type="entry name" value="NAD(P)-binding Rossmann-fold domains"/>
    <property type="match status" value="1"/>
</dbReference>
<keyword evidence="2" id="KW-0560">Oxidoreductase</keyword>
<protein>
    <submittedName>
        <fullName evidence="3">SDR family NAD(P)-dependent oxidoreductase</fullName>
    </submittedName>
</protein>
<dbReference type="InterPro" id="IPR002347">
    <property type="entry name" value="SDR_fam"/>
</dbReference>
<accession>A0A369TBY2</accession>
<keyword evidence="4" id="KW-1185">Reference proteome</keyword>
<evidence type="ECO:0000313" key="3">
    <source>
        <dbReference type="EMBL" id="RDD62819.1"/>
    </source>
</evidence>
<dbReference type="PANTHER" id="PTHR43296:SF2">
    <property type="entry name" value="PEROXISOMAL 2,4-DIENOYL-COA REDUCTASE [(3E)-ENOYL-COA-PRODUCING]"/>
    <property type="match status" value="1"/>
</dbReference>
<dbReference type="InterPro" id="IPR045017">
    <property type="entry name" value="DECR2-like"/>
</dbReference>
<dbReference type="RefSeq" id="WP_114581394.1">
    <property type="nucleotide sequence ID" value="NZ_QPMH01000004.1"/>
</dbReference>
<dbReference type="CDD" id="cd05369">
    <property type="entry name" value="TER_DECR_SDR_a"/>
    <property type="match status" value="1"/>
</dbReference>
<dbReference type="PRINTS" id="PR00081">
    <property type="entry name" value="GDHRDH"/>
</dbReference>
<sequence length="281" mass="30339">MFDSNLLAGKRILITGGGSGLGKSLAHRCLELGADLAICGRREEVLQATKAEFDAEFPGKTEYQRCDIRDSEQVESMLSAFFESQPLDAVVNNAAGNFLARSETLSPRGFDAVTRIVLNGTAYVTLGTGRRWLESGRTGSILSIVATYAWTGSPYVVPSACAKAGVNALMQSLAIEWGGRGIRCNAIAPGPFPTEGAWSRLVPDDRMDAAWKKRIPLGRFGKHEELANLACFLLSDMAGYINGETVTIDGGEWHKGAGQFSLMEDLTEEQWGAMNPKSRKG</sequence>
<dbReference type="InterPro" id="IPR036291">
    <property type="entry name" value="NAD(P)-bd_dom_sf"/>
</dbReference>
<organism evidence="3 4">
    <name type="scientific">Ferruginivarius sediminum</name>
    <dbReference type="NCBI Taxonomy" id="2661937"/>
    <lineage>
        <taxon>Bacteria</taxon>
        <taxon>Pseudomonadati</taxon>
        <taxon>Pseudomonadota</taxon>
        <taxon>Alphaproteobacteria</taxon>
        <taxon>Rhodospirillales</taxon>
        <taxon>Rhodospirillaceae</taxon>
        <taxon>Ferruginivarius</taxon>
    </lineage>
</organism>
<dbReference type="GO" id="GO:0009062">
    <property type="term" value="P:fatty acid catabolic process"/>
    <property type="evidence" value="ECO:0007669"/>
    <property type="project" value="InterPro"/>
</dbReference>
<dbReference type="EMBL" id="QPMH01000004">
    <property type="protein sequence ID" value="RDD62819.1"/>
    <property type="molecule type" value="Genomic_DNA"/>
</dbReference>
<dbReference type="Pfam" id="PF13561">
    <property type="entry name" value="adh_short_C2"/>
    <property type="match status" value="1"/>
</dbReference>
<proteinExistence type="predicted"/>
<evidence type="ECO:0000256" key="2">
    <source>
        <dbReference type="ARBA" id="ARBA00023002"/>
    </source>
</evidence>